<gene>
    <name evidence="2" type="ORF">ETE75_20020</name>
</gene>
<feature type="coiled-coil region" evidence="1">
    <location>
        <begin position="46"/>
        <end position="73"/>
    </location>
</feature>
<name>A0A483IVF4_KLEPN</name>
<accession>A0A483IVF4</accession>
<keyword evidence="1" id="KW-0175">Coiled coil</keyword>
<organism evidence="2">
    <name type="scientific">Klebsiella pneumoniae</name>
    <dbReference type="NCBI Taxonomy" id="573"/>
    <lineage>
        <taxon>Bacteria</taxon>
        <taxon>Pseudomonadati</taxon>
        <taxon>Pseudomonadota</taxon>
        <taxon>Gammaproteobacteria</taxon>
        <taxon>Enterobacterales</taxon>
        <taxon>Enterobacteriaceae</taxon>
        <taxon>Klebsiella/Raoultella group</taxon>
        <taxon>Klebsiella</taxon>
        <taxon>Klebsiella pneumoniae complex</taxon>
    </lineage>
</organism>
<protein>
    <submittedName>
        <fullName evidence="2">Uncharacterized protein</fullName>
    </submittedName>
</protein>
<dbReference type="EMBL" id="SDCJ01000016">
    <property type="protein sequence ID" value="TCX36557.1"/>
    <property type="molecule type" value="Genomic_DNA"/>
</dbReference>
<comment type="caution">
    <text evidence="2">The sequence shown here is derived from an EMBL/GenBank/DDBJ whole genome shotgun (WGS) entry which is preliminary data.</text>
</comment>
<reference evidence="2" key="1">
    <citation type="submission" date="2019-01" db="EMBL/GenBank/DDBJ databases">
        <authorList>
            <person name="Lista F."/>
            <person name="Anselmo A."/>
        </authorList>
    </citation>
    <scope>NUCLEOTIDE SEQUENCE</scope>
    <source>
        <strain evidence="2">13S</strain>
    </source>
</reference>
<feature type="coiled-coil region" evidence="1">
    <location>
        <begin position="148"/>
        <end position="182"/>
    </location>
</feature>
<sequence length="203" mass="21973">MSEVKKVITVAERSTKALVKVVADGQKLFSDLASLAGSTVTLTEEIEFKQGQLADIENQIAASERESKAQLRLRVIENEDKVLAELMKARGYAVITHADLDALNSDLVAAKTDNEYAVSEAREAGYQAAAAKFGAENRDLESQHKVELAEHKAQATAKNQRISDLEAQVAELRGQITAERETRLEIARADAGRAGVVVNAGKN</sequence>
<dbReference type="RefSeq" id="WP_048255557.1">
    <property type="nucleotide sequence ID" value="NZ_CABGYJ010000014.1"/>
</dbReference>
<evidence type="ECO:0000256" key="1">
    <source>
        <dbReference type="SAM" id="Coils"/>
    </source>
</evidence>
<evidence type="ECO:0000313" key="2">
    <source>
        <dbReference type="EMBL" id="TCX36557.1"/>
    </source>
</evidence>
<proteinExistence type="predicted"/>
<dbReference type="AlphaFoldDB" id="A0A483IVF4"/>